<evidence type="ECO:0000313" key="2">
    <source>
        <dbReference type="EMBL" id="TFY65575.1"/>
    </source>
</evidence>
<name>A0A4Y9YT73_9AGAM</name>
<feature type="compositionally biased region" description="Pro residues" evidence="1">
    <location>
        <begin position="19"/>
        <end position="38"/>
    </location>
</feature>
<sequence>MSEKSEKNFDFSDWSNNMPHPPPAYGRFSPPPGPPPQNPFHQSSGYHSDDPGCSGSRSRGLNDSYYSPPPGDPYSRGSSPYGGPSYGGFVAVPGPSARLLPISLRLFAERPILSRRTAVSWFLVYRQGAAQARPAQPSSRMLYA</sequence>
<feature type="region of interest" description="Disordered" evidence="1">
    <location>
        <begin position="1"/>
        <end position="80"/>
    </location>
</feature>
<reference evidence="2 3" key="1">
    <citation type="submission" date="2019-02" db="EMBL/GenBank/DDBJ databases">
        <title>Genome sequencing of the rare red list fungi Dentipellis fragilis.</title>
        <authorList>
            <person name="Buettner E."/>
            <person name="Kellner H."/>
        </authorList>
    </citation>
    <scope>NUCLEOTIDE SEQUENCE [LARGE SCALE GENOMIC DNA]</scope>
    <source>
        <strain evidence="2 3">DSM 105465</strain>
    </source>
</reference>
<dbReference type="Proteomes" id="UP000298327">
    <property type="component" value="Unassembled WGS sequence"/>
</dbReference>
<dbReference type="EMBL" id="SEOQ01000329">
    <property type="protein sequence ID" value="TFY65575.1"/>
    <property type="molecule type" value="Genomic_DNA"/>
</dbReference>
<evidence type="ECO:0000313" key="3">
    <source>
        <dbReference type="Proteomes" id="UP000298327"/>
    </source>
</evidence>
<feature type="non-terminal residue" evidence="2">
    <location>
        <position position="144"/>
    </location>
</feature>
<accession>A0A4Y9YT73</accession>
<protein>
    <submittedName>
        <fullName evidence="2">Uncharacterized protein</fullName>
    </submittedName>
</protein>
<gene>
    <name evidence="2" type="ORF">EVG20_g5512</name>
</gene>
<proteinExistence type="predicted"/>
<comment type="caution">
    <text evidence="2">The sequence shown here is derived from an EMBL/GenBank/DDBJ whole genome shotgun (WGS) entry which is preliminary data.</text>
</comment>
<dbReference type="AlphaFoldDB" id="A0A4Y9YT73"/>
<feature type="compositionally biased region" description="Basic and acidic residues" evidence="1">
    <location>
        <begin position="1"/>
        <end position="10"/>
    </location>
</feature>
<keyword evidence="3" id="KW-1185">Reference proteome</keyword>
<organism evidence="2 3">
    <name type="scientific">Dentipellis fragilis</name>
    <dbReference type="NCBI Taxonomy" id="205917"/>
    <lineage>
        <taxon>Eukaryota</taxon>
        <taxon>Fungi</taxon>
        <taxon>Dikarya</taxon>
        <taxon>Basidiomycota</taxon>
        <taxon>Agaricomycotina</taxon>
        <taxon>Agaricomycetes</taxon>
        <taxon>Russulales</taxon>
        <taxon>Hericiaceae</taxon>
        <taxon>Dentipellis</taxon>
    </lineage>
</organism>
<evidence type="ECO:0000256" key="1">
    <source>
        <dbReference type="SAM" id="MobiDB-lite"/>
    </source>
</evidence>